<dbReference type="InterPro" id="IPR029057">
    <property type="entry name" value="PRTase-like"/>
</dbReference>
<dbReference type="SUPFAM" id="SSF53271">
    <property type="entry name" value="PRTase-like"/>
    <property type="match status" value="1"/>
</dbReference>
<dbReference type="CDD" id="cd06223">
    <property type="entry name" value="PRTases_typeI"/>
    <property type="match status" value="1"/>
</dbReference>
<evidence type="ECO:0000256" key="1">
    <source>
        <dbReference type="ARBA" id="ARBA00008007"/>
    </source>
</evidence>
<dbReference type="AlphaFoldDB" id="A0A6J6DG51"/>
<protein>
    <submittedName>
        <fullName evidence="3">Unannotated protein</fullName>
    </submittedName>
</protein>
<dbReference type="InterPro" id="IPR000836">
    <property type="entry name" value="PRTase_dom"/>
</dbReference>
<dbReference type="EMBL" id="CAEZTL010000007">
    <property type="protein sequence ID" value="CAB4562055.1"/>
    <property type="molecule type" value="Genomic_DNA"/>
</dbReference>
<evidence type="ECO:0000259" key="2">
    <source>
        <dbReference type="Pfam" id="PF00156"/>
    </source>
</evidence>
<dbReference type="Pfam" id="PF00156">
    <property type="entry name" value="Pribosyltran"/>
    <property type="match status" value="1"/>
</dbReference>
<gene>
    <name evidence="3" type="ORF">UFOPK1683_00172</name>
</gene>
<sequence>MEFLRGLNEVLFPTRCISCSALGLALCLNCNSTWSHQRYFQKLSRDSKRTLLVSSSVLYSPIASHILLAAKESNVRKSTELVIFALEHSFQQLLFHQPGLHIAALVPIPSRPQAVRARGRDFLQVITQSLAVKFEIPLAPILGYSKKVKDQSGLNSEERWNNLNASLVVKGKSFSSQLPSGEAQGVLLVDDLVTTGATLLAAEKSLNQAGIRAIGAVTACVAQPLRYGGGSTPF</sequence>
<accession>A0A6J6DG51</accession>
<comment type="similarity">
    <text evidence="1">Belongs to the ComF/GntX family.</text>
</comment>
<evidence type="ECO:0000313" key="3">
    <source>
        <dbReference type="EMBL" id="CAB4562055.1"/>
    </source>
</evidence>
<organism evidence="3">
    <name type="scientific">freshwater metagenome</name>
    <dbReference type="NCBI Taxonomy" id="449393"/>
    <lineage>
        <taxon>unclassified sequences</taxon>
        <taxon>metagenomes</taxon>
        <taxon>ecological metagenomes</taxon>
    </lineage>
</organism>
<feature type="domain" description="Phosphoribosyltransferase" evidence="2">
    <location>
        <begin position="129"/>
        <end position="220"/>
    </location>
</feature>
<dbReference type="InterPro" id="IPR051910">
    <property type="entry name" value="ComF/GntX_DNA_util-trans"/>
</dbReference>
<dbReference type="PANTHER" id="PTHR47505">
    <property type="entry name" value="DNA UTILIZATION PROTEIN YHGH"/>
    <property type="match status" value="1"/>
</dbReference>
<proteinExistence type="inferred from homology"/>
<name>A0A6J6DG51_9ZZZZ</name>
<reference evidence="3" key="1">
    <citation type="submission" date="2020-05" db="EMBL/GenBank/DDBJ databases">
        <authorList>
            <person name="Chiriac C."/>
            <person name="Salcher M."/>
            <person name="Ghai R."/>
            <person name="Kavagutti S V."/>
        </authorList>
    </citation>
    <scope>NUCLEOTIDE SEQUENCE</scope>
</reference>
<dbReference type="PANTHER" id="PTHR47505:SF1">
    <property type="entry name" value="DNA UTILIZATION PROTEIN YHGH"/>
    <property type="match status" value="1"/>
</dbReference>
<dbReference type="Gene3D" id="3.40.50.2020">
    <property type="match status" value="1"/>
</dbReference>